<organism evidence="2 3">
    <name type="scientific">Yersinia intermedia</name>
    <dbReference type="NCBI Taxonomy" id="631"/>
    <lineage>
        <taxon>Bacteria</taxon>
        <taxon>Pseudomonadati</taxon>
        <taxon>Pseudomonadota</taxon>
        <taxon>Gammaproteobacteria</taxon>
        <taxon>Enterobacterales</taxon>
        <taxon>Yersiniaceae</taxon>
        <taxon>Yersinia</taxon>
    </lineage>
</organism>
<evidence type="ECO:0000256" key="1">
    <source>
        <dbReference type="SAM" id="Phobius"/>
    </source>
</evidence>
<accession>A0A209A2Q1</accession>
<keyword evidence="1" id="KW-0812">Transmembrane</keyword>
<reference evidence="2 3" key="1">
    <citation type="submission" date="2017-05" db="EMBL/GenBank/DDBJ databases">
        <title>Whole genome sequencing of Yersinia kristensenii.</title>
        <authorList>
            <person name="Campioni F."/>
        </authorList>
    </citation>
    <scope>NUCLEOTIDE SEQUENCE [LARGE SCALE GENOMIC DNA]</scope>
    <source>
        <strain evidence="2 3">CFSAN060536</strain>
    </source>
</reference>
<feature type="transmembrane region" description="Helical" evidence="1">
    <location>
        <begin position="32"/>
        <end position="51"/>
    </location>
</feature>
<dbReference type="Proteomes" id="UP000196440">
    <property type="component" value="Unassembled WGS sequence"/>
</dbReference>
<name>A0A209A2Q1_YERIN</name>
<dbReference type="EMBL" id="NHOI01000011">
    <property type="protein sequence ID" value="OVZ87046.1"/>
    <property type="molecule type" value="Genomic_DNA"/>
</dbReference>
<keyword evidence="1" id="KW-0472">Membrane</keyword>
<evidence type="ECO:0008006" key="4">
    <source>
        <dbReference type="Google" id="ProtNLM"/>
    </source>
</evidence>
<sequence>MKMEQQSGNILTQVFAWIAAISATLGVTTQDFIYFLFGLIGVVLSIASFVYSRYDANRKQKEEEKRTRLIESYLVDTKNKPHDKRPTAVEVIGEALKKVEAEV</sequence>
<comment type="caution">
    <text evidence="2">The sequence shown here is derived from an EMBL/GenBank/DDBJ whole genome shotgun (WGS) entry which is preliminary data.</text>
</comment>
<keyword evidence="1" id="KW-1133">Transmembrane helix</keyword>
<evidence type="ECO:0000313" key="3">
    <source>
        <dbReference type="Proteomes" id="UP000196440"/>
    </source>
</evidence>
<dbReference type="AlphaFoldDB" id="A0A209A2Q1"/>
<proteinExistence type="predicted"/>
<gene>
    <name evidence="2" type="ORF">CBW57_09645</name>
</gene>
<dbReference type="RefSeq" id="WP_050322220.1">
    <property type="nucleotide sequence ID" value="NZ_NHOI01000011.1"/>
</dbReference>
<evidence type="ECO:0000313" key="2">
    <source>
        <dbReference type="EMBL" id="OVZ87046.1"/>
    </source>
</evidence>
<protein>
    <recommendedName>
        <fullName evidence="4">Holin</fullName>
    </recommendedName>
</protein>